<accession>A0A0M6WDI0</accession>
<dbReference type="EMBL" id="QSIQ01000006">
    <property type="protein sequence ID" value="RHD04566.1"/>
    <property type="molecule type" value="Genomic_DNA"/>
</dbReference>
<dbReference type="Proteomes" id="UP000286271">
    <property type="component" value="Unassembled WGS sequence"/>
</dbReference>
<dbReference type="EMBL" id="QSFX01000001">
    <property type="protein sequence ID" value="RHA91750.1"/>
    <property type="molecule type" value="Genomic_DNA"/>
</dbReference>
<dbReference type="InterPro" id="IPR007169">
    <property type="entry name" value="RemA-like"/>
</dbReference>
<evidence type="ECO:0000313" key="10">
    <source>
        <dbReference type="Proteomes" id="UP000049828"/>
    </source>
</evidence>
<dbReference type="EMBL" id="QRTF01000002">
    <property type="protein sequence ID" value="RGQ54299.1"/>
    <property type="molecule type" value="Genomic_DNA"/>
</dbReference>
<dbReference type="HAMAP" id="MF_01503">
    <property type="entry name" value="RemA"/>
    <property type="match status" value="1"/>
</dbReference>
<dbReference type="EMBL" id="CVRS01000016">
    <property type="protein sequence ID" value="CRL33439.1"/>
    <property type="molecule type" value="Genomic_DNA"/>
</dbReference>
<dbReference type="EMBL" id="QSKW01000004">
    <property type="protein sequence ID" value="RHE99395.1"/>
    <property type="molecule type" value="Genomic_DNA"/>
</dbReference>
<dbReference type="GeneID" id="75163978"/>
<dbReference type="Proteomes" id="UP000283701">
    <property type="component" value="Unassembled WGS sequence"/>
</dbReference>
<evidence type="ECO:0000313" key="14">
    <source>
        <dbReference type="Proteomes" id="UP000283492"/>
    </source>
</evidence>
<dbReference type="NCBIfam" id="NF003315">
    <property type="entry name" value="PRK04323.1"/>
    <property type="match status" value="1"/>
</dbReference>
<dbReference type="Proteomes" id="UP000049828">
    <property type="component" value="Unassembled WGS sequence"/>
</dbReference>
<dbReference type="PANTHER" id="PTHR38449:SF1">
    <property type="entry name" value="REGULATORY PROTEIN SSL2874-RELATED"/>
    <property type="match status" value="1"/>
</dbReference>
<sequence length="89" mass="9748">MAKLMNIGFGNMVNTDKIVSIISSDSAPAKRMISRGKEQEILIDATQGRRTKSVIFTENNKIILSALQPETLAGRFNGNASEGDYDTKE</sequence>
<dbReference type="Pfam" id="PF04025">
    <property type="entry name" value="RemA-like"/>
    <property type="match status" value="1"/>
</dbReference>
<dbReference type="EMBL" id="CYYR01000008">
    <property type="protein sequence ID" value="CUN79758.1"/>
    <property type="molecule type" value="Genomic_DNA"/>
</dbReference>
<dbReference type="EMBL" id="CYXX01000001">
    <property type="protein sequence ID" value="CUM69068.1"/>
    <property type="molecule type" value="Genomic_DNA"/>
</dbReference>
<dbReference type="PANTHER" id="PTHR38449">
    <property type="entry name" value="REGULATORY PROTEIN TM_1690-RELATED"/>
    <property type="match status" value="1"/>
</dbReference>
<evidence type="ECO:0000313" key="4">
    <source>
        <dbReference type="EMBL" id="CUN79758.1"/>
    </source>
</evidence>
<evidence type="ECO:0000313" key="15">
    <source>
        <dbReference type="Proteomes" id="UP000283701"/>
    </source>
</evidence>
<reference evidence="13 14" key="3">
    <citation type="submission" date="2018-08" db="EMBL/GenBank/DDBJ databases">
        <title>A genome reference for cultivated species of the human gut microbiota.</title>
        <authorList>
            <person name="Zou Y."/>
            <person name="Xue W."/>
            <person name="Luo G."/>
        </authorList>
    </citation>
    <scope>NUCLEOTIDE SEQUENCE [LARGE SCALE GENOMIC DNA]</scope>
    <source>
        <strain evidence="5 16">AF28-15</strain>
        <strain evidence="9 15">AM23-23AC</strain>
        <strain evidence="8 17">AM27-11</strain>
        <strain evidence="7 13">AM32-8LB</strain>
        <strain evidence="6 14">AM42-1AC</strain>
    </source>
</reference>
<evidence type="ECO:0000256" key="1">
    <source>
        <dbReference type="HAMAP-Rule" id="MF_01503"/>
    </source>
</evidence>
<keyword evidence="10" id="KW-1185">Reference proteome</keyword>
<organism evidence="2 10">
    <name type="scientific">Roseburia inulinivorans</name>
    <dbReference type="NCBI Taxonomy" id="360807"/>
    <lineage>
        <taxon>Bacteria</taxon>
        <taxon>Bacillati</taxon>
        <taxon>Bacillota</taxon>
        <taxon>Clostridia</taxon>
        <taxon>Lachnospirales</taxon>
        <taxon>Lachnospiraceae</taxon>
        <taxon>Roseburia</taxon>
    </lineage>
</organism>
<evidence type="ECO:0000313" key="13">
    <source>
        <dbReference type="Proteomes" id="UP000266391"/>
    </source>
</evidence>
<dbReference type="Proteomes" id="UP000266391">
    <property type="component" value="Unassembled WGS sequence"/>
</dbReference>
<evidence type="ECO:0000313" key="8">
    <source>
        <dbReference type="EMBL" id="RHE99395.1"/>
    </source>
</evidence>
<dbReference type="Proteomes" id="UP000283492">
    <property type="component" value="Unassembled WGS sequence"/>
</dbReference>
<evidence type="ECO:0000313" key="11">
    <source>
        <dbReference type="Proteomes" id="UP000095395"/>
    </source>
</evidence>
<dbReference type="EMBL" id="QRHP01000003">
    <property type="protein sequence ID" value="RHF86339.1"/>
    <property type="molecule type" value="Genomic_DNA"/>
</dbReference>
<evidence type="ECO:0000313" key="12">
    <source>
        <dbReference type="Proteomes" id="UP000095453"/>
    </source>
</evidence>
<dbReference type="STRING" id="360807.ERS852392_01387"/>
<evidence type="ECO:0000313" key="2">
    <source>
        <dbReference type="EMBL" id="CRL33439.1"/>
    </source>
</evidence>
<dbReference type="AlphaFoldDB" id="A0A0M6WDI0"/>
<name>A0A0M6WDI0_9FIRM</name>
<dbReference type="RefSeq" id="WP_007889882.1">
    <property type="nucleotide sequence ID" value="NZ_CABJFX010000001.1"/>
</dbReference>
<dbReference type="Proteomes" id="UP000095395">
    <property type="component" value="Unassembled WGS sequence"/>
</dbReference>
<evidence type="ECO:0000313" key="16">
    <source>
        <dbReference type="Proteomes" id="UP000283738"/>
    </source>
</evidence>
<proteinExistence type="inferred from homology"/>
<evidence type="ECO:0000313" key="5">
    <source>
        <dbReference type="EMBL" id="RGQ54299.1"/>
    </source>
</evidence>
<dbReference type="Proteomes" id="UP000283738">
    <property type="component" value="Unassembled WGS sequence"/>
</dbReference>
<evidence type="ECO:0000313" key="6">
    <source>
        <dbReference type="EMBL" id="RHA91750.1"/>
    </source>
</evidence>
<reference evidence="2" key="2">
    <citation type="submission" date="2015-05" db="EMBL/GenBank/DDBJ databases">
        <authorList>
            <person name="Wang D.B."/>
            <person name="Wang M."/>
        </authorList>
    </citation>
    <scope>NUCLEOTIDE SEQUENCE [LARGE SCALE GENOMIC DNA]</scope>
    <source>
        <strain evidence="2">L1-83</strain>
    </source>
</reference>
<dbReference type="OrthoDB" id="5432174at2"/>
<evidence type="ECO:0000313" key="9">
    <source>
        <dbReference type="EMBL" id="RHF86339.1"/>
    </source>
</evidence>
<evidence type="ECO:0000313" key="7">
    <source>
        <dbReference type="EMBL" id="RHD04566.1"/>
    </source>
</evidence>
<evidence type="ECO:0000313" key="17">
    <source>
        <dbReference type="Proteomes" id="UP000286271"/>
    </source>
</evidence>
<protein>
    <recommendedName>
        <fullName evidence="1">Putative regulatory protein DW654_05320</fullName>
    </recommendedName>
</protein>
<reference evidence="10" key="1">
    <citation type="submission" date="2015-05" db="EMBL/GenBank/DDBJ databases">
        <authorList>
            <consortium name="Pathogen Informatics"/>
        </authorList>
    </citation>
    <scope>NUCLEOTIDE SEQUENCE [LARGE SCALE GENOMIC DNA]</scope>
    <source>
        <strain evidence="4 11">2789STDY5608835</strain>
        <strain evidence="3 12">2789STDY5608887</strain>
        <strain evidence="10">L1-83</strain>
    </source>
</reference>
<gene>
    <name evidence="9" type="ORF">DW654_05320</name>
    <name evidence="8" type="ORF">DW707_04415</name>
    <name evidence="7" type="ORF">DW813_05960</name>
    <name evidence="6" type="ORF">DW914_00745</name>
    <name evidence="5" type="ORF">DWY96_01550</name>
    <name evidence="4" type="ORF">ERS852392_01387</name>
    <name evidence="3" type="ORF">ERS852444_00003</name>
    <name evidence="2" type="ORF">RIL183_02081</name>
</gene>
<comment type="similarity">
    <text evidence="1">Belongs to the RemA family.</text>
</comment>
<dbReference type="Proteomes" id="UP000095453">
    <property type="component" value="Unassembled WGS sequence"/>
</dbReference>
<evidence type="ECO:0000313" key="3">
    <source>
        <dbReference type="EMBL" id="CUM69068.1"/>
    </source>
</evidence>